<sequence length="318" mass="35693">MFFWWGILLLWPASGQAQTMPRRIALDPYKLATDIDTTRGWRRGGTGSLNFSQVSLNNWAAGGQSSLSLLGIGNVYAHFRGEKHTFAAAVDLVYGLLKAGPTKIRKNDDRLEMNIRYARQYSEKWSYASQINIKTQLTPTKSTEIRDSLTSRFFAPAYILASAGWEYKPTDWFSVLLSPATGKFTVVNSQRLADYGAFGVQGARRDADGRLVRGTGKLFRAEAGGYMNARLTKTILPNVSYQTRLELFSNYFHKPQNVDVYWTNLVDCKVNKFISANVATILMYDDDILVPIGDGTSGEKGRRIQFKETLGIGLTYKF</sequence>
<evidence type="ECO:0000313" key="2">
    <source>
        <dbReference type="Proteomes" id="UP000829925"/>
    </source>
</evidence>
<organism evidence="1 2">
    <name type="scientific">Hymenobacter aerilatus</name>
    <dbReference type="NCBI Taxonomy" id="2932251"/>
    <lineage>
        <taxon>Bacteria</taxon>
        <taxon>Pseudomonadati</taxon>
        <taxon>Bacteroidota</taxon>
        <taxon>Cytophagia</taxon>
        <taxon>Cytophagales</taxon>
        <taxon>Hymenobacteraceae</taxon>
        <taxon>Hymenobacter</taxon>
    </lineage>
</organism>
<dbReference type="KEGG" id="haei:MUN82_20170"/>
<keyword evidence="2" id="KW-1185">Reference proteome</keyword>
<dbReference type="InterPro" id="IPR021428">
    <property type="entry name" value="DUF3078"/>
</dbReference>
<name>A0A8T9STT2_9BACT</name>
<protein>
    <submittedName>
        <fullName evidence="1">DUF3078 domain-containing protein</fullName>
    </submittedName>
</protein>
<dbReference type="Proteomes" id="UP000829925">
    <property type="component" value="Chromosome"/>
</dbReference>
<dbReference type="Pfam" id="PF11276">
    <property type="entry name" value="DUF3078"/>
    <property type="match status" value="1"/>
</dbReference>
<dbReference type="AlphaFoldDB" id="A0A8T9STT2"/>
<dbReference type="EMBL" id="CP095053">
    <property type="protein sequence ID" value="UOR05235.1"/>
    <property type="molecule type" value="Genomic_DNA"/>
</dbReference>
<proteinExistence type="predicted"/>
<dbReference type="RefSeq" id="WP_245093333.1">
    <property type="nucleotide sequence ID" value="NZ_CP095053.1"/>
</dbReference>
<accession>A0A8T9STT2</accession>
<gene>
    <name evidence="1" type="ORF">MUN82_20170</name>
</gene>
<reference evidence="1 2" key="1">
    <citation type="submission" date="2022-04" db="EMBL/GenBank/DDBJ databases">
        <title>Hymenobacter sp. isolated from the air.</title>
        <authorList>
            <person name="Won M."/>
            <person name="Lee C.-M."/>
            <person name="Woen H.-Y."/>
            <person name="Kwon S.-W."/>
        </authorList>
    </citation>
    <scope>NUCLEOTIDE SEQUENCE [LARGE SCALE GENOMIC DNA]</scope>
    <source>
        <strain evidence="2">5413 J-13</strain>
    </source>
</reference>
<evidence type="ECO:0000313" key="1">
    <source>
        <dbReference type="EMBL" id="UOR05235.1"/>
    </source>
</evidence>